<name>A0A1T0C3Q9_STRMT</name>
<comment type="caution">
    <text evidence="1">The sequence shown here is derived from an EMBL/GenBank/DDBJ whole genome shotgun (WGS) entry which is preliminary data.</text>
</comment>
<evidence type="ECO:0000313" key="2">
    <source>
        <dbReference type="Proteomes" id="UP000190652"/>
    </source>
</evidence>
<dbReference type="AlphaFoldDB" id="A0A1T0C3Q9"/>
<gene>
    <name evidence="1" type="ORF">B0686_09545</name>
</gene>
<proteinExistence type="predicted"/>
<dbReference type="Proteomes" id="UP000190652">
    <property type="component" value="Unassembled WGS sequence"/>
</dbReference>
<dbReference type="RefSeq" id="WP_078353007.1">
    <property type="nucleotide sequence ID" value="NZ_MUYO01000005.1"/>
</dbReference>
<accession>A0A1T0C3Q9</accession>
<evidence type="ECO:0000313" key="1">
    <source>
        <dbReference type="EMBL" id="OOS16903.1"/>
    </source>
</evidence>
<reference evidence="1 2" key="1">
    <citation type="submission" date="2017-02" db="EMBL/GenBank/DDBJ databases">
        <title>Draft genome sequence of Streptococcus mitis CCUG 63687.</title>
        <authorList>
            <person name="Salva-Serra F."/>
            <person name="Engstrom-Jakobsson H."/>
            <person name="Thorell K."/>
            <person name="Jaen-Luchoro D."/>
            <person name="Gonzales-Siles L."/>
            <person name="Karlsson R."/>
            <person name="Yazdan S."/>
            <person name="Boulund F."/>
            <person name="Johnning A."/>
            <person name="Engstrand L."/>
            <person name="Kristiansson E."/>
            <person name="Moore E."/>
        </authorList>
    </citation>
    <scope>NUCLEOTIDE SEQUENCE [LARGE SCALE GENOMIC DNA]</scope>
    <source>
        <strain evidence="1 2">CCUG 63687</strain>
    </source>
</reference>
<sequence>MGCNNRKVNTTNLARIDGGDLIKQGDLSSTFGFELLDENYRVMTLFEGQDAVVTLTKGQRRWKTTAPVTSHSVNFNLDSILPSGKYRVEISVGGYIFPSDRDTYIEIEDSDKELVTEDVYTLKELDIEKEVEKQLAGRIVRSDGTVSPDFPDLLFYYNLGKV</sequence>
<organism evidence="1 2">
    <name type="scientific">Streptococcus mitis</name>
    <dbReference type="NCBI Taxonomy" id="28037"/>
    <lineage>
        <taxon>Bacteria</taxon>
        <taxon>Bacillati</taxon>
        <taxon>Bacillota</taxon>
        <taxon>Bacilli</taxon>
        <taxon>Lactobacillales</taxon>
        <taxon>Streptococcaceae</taxon>
        <taxon>Streptococcus</taxon>
        <taxon>Streptococcus mitis group</taxon>
    </lineage>
</organism>
<protein>
    <submittedName>
        <fullName evidence="1">Uncharacterized protein</fullName>
    </submittedName>
</protein>
<dbReference type="EMBL" id="MUYO01000005">
    <property type="protein sequence ID" value="OOS16903.1"/>
    <property type="molecule type" value="Genomic_DNA"/>
</dbReference>